<dbReference type="PRINTS" id="PR00035">
    <property type="entry name" value="HTHGNTR"/>
</dbReference>
<dbReference type="AlphaFoldDB" id="A0A5B9QB62"/>
<dbReference type="InterPro" id="IPR046335">
    <property type="entry name" value="LacI/GalR-like_sensor"/>
</dbReference>
<feature type="compositionally biased region" description="Basic and acidic residues" evidence="5">
    <location>
        <begin position="12"/>
        <end position="25"/>
    </location>
</feature>
<reference evidence="7 8" key="1">
    <citation type="submission" date="2019-08" db="EMBL/GenBank/DDBJ databases">
        <title>Deep-cultivation of Planctomycetes and their phenomic and genomic characterization uncovers novel biology.</title>
        <authorList>
            <person name="Wiegand S."/>
            <person name="Jogler M."/>
            <person name="Boedeker C."/>
            <person name="Pinto D."/>
            <person name="Vollmers J."/>
            <person name="Rivas-Marin E."/>
            <person name="Kohn T."/>
            <person name="Peeters S.H."/>
            <person name="Heuer A."/>
            <person name="Rast P."/>
            <person name="Oberbeckmann S."/>
            <person name="Bunk B."/>
            <person name="Jeske O."/>
            <person name="Meyerdierks A."/>
            <person name="Storesund J.E."/>
            <person name="Kallscheuer N."/>
            <person name="Luecker S."/>
            <person name="Lage O.M."/>
            <person name="Pohl T."/>
            <person name="Merkel B.J."/>
            <person name="Hornburger P."/>
            <person name="Mueller R.-W."/>
            <person name="Bruemmer F."/>
            <person name="Labrenz M."/>
            <person name="Spormann A.M."/>
            <person name="Op den Camp H."/>
            <person name="Overmann J."/>
            <person name="Amann R."/>
            <person name="Jetten M.S.M."/>
            <person name="Mascher T."/>
            <person name="Medema M.H."/>
            <person name="Devos D.P."/>
            <person name="Kaster A.-K."/>
            <person name="Ovreas L."/>
            <person name="Rohde M."/>
            <person name="Galperin M.Y."/>
            <person name="Jogler C."/>
        </authorList>
    </citation>
    <scope>NUCLEOTIDE SEQUENCE [LARGE SCALE GENOMIC DNA]</scope>
    <source>
        <strain evidence="7 8">Pr1d</strain>
    </source>
</reference>
<dbReference type="SUPFAM" id="SSF53822">
    <property type="entry name" value="Periplasmic binding protein-like I"/>
    <property type="match status" value="1"/>
</dbReference>
<dbReference type="PANTHER" id="PTHR30146">
    <property type="entry name" value="LACI-RELATED TRANSCRIPTIONAL REPRESSOR"/>
    <property type="match status" value="1"/>
</dbReference>
<organism evidence="7 8">
    <name type="scientific">Bythopirellula goksoeyrii</name>
    <dbReference type="NCBI Taxonomy" id="1400387"/>
    <lineage>
        <taxon>Bacteria</taxon>
        <taxon>Pseudomonadati</taxon>
        <taxon>Planctomycetota</taxon>
        <taxon>Planctomycetia</taxon>
        <taxon>Pirellulales</taxon>
        <taxon>Lacipirellulaceae</taxon>
        <taxon>Bythopirellula</taxon>
    </lineage>
</organism>
<dbReference type="Pfam" id="PF00392">
    <property type="entry name" value="GntR"/>
    <property type="match status" value="1"/>
</dbReference>
<dbReference type="GO" id="GO:0003700">
    <property type="term" value="F:DNA-binding transcription factor activity"/>
    <property type="evidence" value="ECO:0007669"/>
    <property type="project" value="InterPro"/>
</dbReference>
<dbReference type="Proteomes" id="UP000323917">
    <property type="component" value="Chromosome"/>
</dbReference>
<evidence type="ECO:0000256" key="5">
    <source>
        <dbReference type="SAM" id="MobiDB-lite"/>
    </source>
</evidence>
<evidence type="ECO:0000256" key="4">
    <source>
        <dbReference type="ARBA" id="ARBA00023163"/>
    </source>
</evidence>
<name>A0A5B9QB62_9BACT</name>
<sequence length="401" mass="44241">MGKRKRSTSSKSLERKNSVDDNGAEKAIDPIASAVQRPLPLVAQVEQSLRSAIHDNVFPGGRLPTLIDLADQLRVSRETVRLALNSLENEGLISKRRRRGTFISTPAIPLVVKAPKRRVLGYLVEQGFLDECDFSDMNSEVVSQSQSSLILSGAIKEAGNQGYQILTASAKAQELCKAFDELNELEHLSGMILACVEGGKLHKRIVGRGIPSVIVDHDVNVPKIGSVRPDSNQNARLAIQYLAKLGHRKIACAQWQQSDLNPWFLRGYRQGLRENNLKRCRAWEIFVKLNEKGANEALTRLMDLSPRPTAVLCFHNTFASQMIALAWCKGFRIPEDLSIMGGGGEEVRDLTCAQISWQDLGSVAVKSLLRAIDGGKNYKAEHIVLPYKLRPGKTTASIKDG</sequence>
<protein>
    <submittedName>
        <fullName evidence="7">HTH-type transcriptional repressor CytR</fullName>
    </submittedName>
</protein>
<dbReference type="InterPro" id="IPR028082">
    <property type="entry name" value="Peripla_BP_I"/>
</dbReference>
<dbReference type="KEGG" id="bgok:Pr1d_35890"/>
<feature type="region of interest" description="Disordered" evidence="5">
    <location>
        <begin position="1"/>
        <end position="25"/>
    </location>
</feature>
<evidence type="ECO:0000256" key="2">
    <source>
        <dbReference type="ARBA" id="ARBA00023015"/>
    </source>
</evidence>
<gene>
    <name evidence="7" type="primary">cytR_2</name>
    <name evidence="7" type="ORF">Pr1d_35890</name>
</gene>
<dbReference type="Pfam" id="PF13377">
    <property type="entry name" value="Peripla_BP_3"/>
    <property type="match status" value="1"/>
</dbReference>
<dbReference type="RefSeq" id="WP_148074643.1">
    <property type="nucleotide sequence ID" value="NZ_CP042913.1"/>
</dbReference>
<accession>A0A5B9QB62</accession>
<dbReference type="Gene3D" id="1.10.10.10">
    <property type="entry name" value="Winged helix-like DNA-binding domain superfamily/Winged helix DNA-binding domain"/>
    <property type="match status" value="1"/>
</dbReference>
<dbReference type="InterPro" id="IPR000524">
    <property type="entry name" value="Tscrpt_reg_HTH_GntR"/>
</dbReference>
<dbReference type="CDD" id="cd07377">
    <property type="entry name" value="WHTH_GntR"/>
    <property type="match status" value="1"/>
</dbReference>
<dbReference type="SMART" id="SM00345">
    <property type="entry name" value="HTH_GNTR"/>
    <property type="match status" value="1"/>
</dbReference>
<dbReference type="PROSITE" id="PS50949">
    <property type="entry name" value="HTH_GNTR"/>
    <property type="match status" value="1"/>
</dbReference>
<dbReference type="InterPro" id="IPR036388">
    <property type="entry name" value="WH-like_DNA-bd_sf"/>
</dbReference>
<keyword evidence="4" id="KW-0804">Transcription</keyword>
<keyword evidence="3" id="KW-0238">DNA-binding</keyword>
<dbReference type="GO" id="GO:0000976">
    <property type="term" value="F:transcription cis-regulatory region binding"/>
    <property type="evidence" value="ECO:0007669"/>
    <property type="project" value="TreeGrafter"/>
</dbReference>
<dbReference type="EMBL" id="CP042913">
    <property type="protein sequence ID" value="QEG36277.1"/>
    <property type="molecule type" value="Genomic_DNA"/>
</dbReference>
<feature type="domain" description="HTH gntR-type" evidence="6">
    <location>
        <begin position="39"/>
        <end position="106"/>
    </location>
</feature>
<dbReference type="CDD" id="cd06267">
    <property type="entry name" value="PBP1_LacI_sugar_binding-like"/>
    <property type="match status" value="1"/>
</dbReference>
<evidence type="ECO:0000256" key="3">
    <source>
        <dbReference type="ARBA" id="ARBA00023125"/>
    </source>
</evidence>
<dbReference type="Gene3D" id="3.40.50.2300">
    <property type="match status" value="2"/>
</dbReference>
<dbReference type="SUPFAM" id="SSF46785">
    <property type="entry name" value="Winged helix' DNA-binding domain"/>
    <property type="match status" value="1"/>
</dbReference>
<dbReference type="OrthoDB" id="269117at2"/>
<proteinExistence type="predicted"/>
<keyword evidence="1" id="KW-0678">Repressor</keyword>
<evidence type="ECO:0000313" key="7">
    <source>
        <dbReference type="EMBL" id="QEG36277.1"/>
    </source>
</evidence>
<keyword evidence="8" id="KW-1185">Reference proteome</keyword>
<evidence type="ECO:0000259" key="6">
    <source>
        <dbReference type="PROSITE" id="PS50949"/>
    </source>
</evidence>
<evidence type="ECO:0000256" key="1">
    <source>
        <dbReference type="ARBA" id="ARBA00022491"/>
    </source>
</evidence>
<dbReference type="PANTHER" id="PTHR30146:SF148">
    <property type="entry name" value="HTH-TYPE TRANSCRIPTIONAL REPRESSOR PURR-RELATED"/>
    <property type="match status" value="1"/>
</dbReference>
<keyword evidence="2" id="KW-0805">Transcription regulation</keyword>
<dbReference type="InterPro" id="IPR036390">
    <property type="entry name" value="WH_DNA-bd_sf"/>
</dbReference>
<evidence type="ECO:0000313" key="8">
    <source>
        <dbReference type="Proteomes" id="UP000323917"/>
    </source>
</evidence>